<dbReference type="EMBL" id="FPKU01000002">
    <property type="protein sequence ID" value="SFZ85402.1"/>
    <property type="molecule type" value="Genomic_DNA"/>
</dbReference>
<gene>
    <name evidence="1" type="ORF">SAMN02983003_2565</name>
</gene>
<dbReference type="AlphaFoldDB" id="A0A1K2HZ49"/>
<reference evidence="1 2" key="1">
    <citation type="submission" date="2016-11" db="EMBL/GenBank/DDBJ databases">
        <authorList>
            <person name="Jaros S."/>
            <person name="Januszkiewicz K."/>
            <person name="Wedrychowicz H."/>
        </authorList>
    </citation>
    <scope>NUCLEOTIDE SEQUENCE [LARGE SCALE GENOMIC DNA]</scope>
    <source>
        <strain evidence="1 2">ATCC 23634</strain>
    </source>
</reference>
<keyword evidence="2" id="KW-1185">Reference proteome</keyword>
<dbReference type="RefSeq" id="WP_072343571.1">
    <property type="nucleotide sequence ID" value="NZ_FPKU01000002.1"/>
</dbReference>
<name>A0A1K2HZ49_9HYPH</name>
<sequence>MIAFGRRKVLNIPYFAIEKSDKSSQARAVTDLAQIREVIGGHQYRWLSTTPDLHNAWRLIETRTYVPLKSAVYSNWLLFSDDYLQRRFLEQFPNMSRAHRIIRLSTKLEQLRTSLQKGLLAGGYDLSKRAPESRVNVAQSYVKKATTISELQNAIDALTAQEHDLRQWHHLTLAMFP</sequence>
<organism evidence="1 2">
    <name type="scientific">Devosia enhydra</name>
    <dbReference type="NCBI Taxonomy" id="665118"/>
    <lineage>
        <taxon>Bacteria</taxon>
        <taxon>Pseudomonadati</taxon>
        <taxon>Pseudomonadota</taxon>
        <taxon>Alphaproteobacteria</taxon>
        <taxon>Hyphomicrobiales</taxon>
        <taxon>Devosiaceae</taxon>
        <taxon>Devosia</taxon>
    </lineage>
</organism>
<dbReference type="Proteomes" id="UP000183447">
    <property type="component" value="Unassembled WGS sequence"/>
</dbReference>
<evidence type="ECO:0000313" key="2">
    <source>
        <dbReference type="Proteomes" id="UP000183447"/>
    </source>
</evidence>
<accession>A0A1K2HZ49</accession>
<dbReference type="STRING" id="665118.SAMN02983003_2565"/>
<evidence type="ECO:0000313" key="1">
    <source>
        <dbReference type="EMBL" id="SFZ85402.1"/>
    </source>
</evidence>
<proteinExistence type="predicted"/>
<protein>
    <submittedName>
        <fullName evidence="1">Uncharacterized protein</fullName>
    </submittedName>
</protein>